<name>A0A2I1R0L1_9ACTN</name>
<dbReference type="AlphaFoldDB" id="A0A2I1R0L1"/>
<dbReference type="InterPro" id="IPR013107">
    <property type="entry name" value="Acyl-CoA_DH_C"/>
</dbReference>
<evidence type="ECO:0000313" key="4">
    <source>
        <dbReference type="Proteomes" id="UP000234662"/>
    </source>
</evidence>
<comment type="caution">
    <text evidence="3">The sequence shown here is derived from an EMBL/GenBank/DDBJ whole genome shotgun (WGS) entry which is preliminary data.</text>
</comment>
<reference evidence="3 4" key="1">
    <citation type="submission" date="2017-12" db="EMBL/GenBank/DDBJ databases">
        <title>Phylogenetic diversity of female urinary microbiome.</title>
        <authorList>
            <person name="Thomas-White K."/>
            <person name="Wolfe A.J."/>
        </authorList>
    </citation>
    <scope>NUCLEOTIDE SEQUENCE [LARGE SCALE GENOMIC DNA]</scope>
    <source>
        <strain evidence="3 4">UMB0777</strain>
    </source>
</reference>
<sequence>PADRASLMVQVSGVKVLATEAGLSIGSRIFEVIGARGTHPRLGLDRFWRNIRTHSLHDPVAYKIADVGQYF</sequence>
<proteinExistence type="predicted"/>
<dbReference type="GO" id="GO:0016627">
    <property type="term" value="F:oxidoreductase activity, acting on the CH-CH group of donors"/>
    <property type="evidence" value="ECO:0007669"/>
    <property type="project" value="InterPro"/>
</dbReference>
<dbReference type="STRING" id="2055.BCM27_00620"/>
<feature type="non-terminal residue" evidence="3">
    <location>
        <position position="1"/>
    </location>
</feature>
<evidence type="ECO:0000313" key="3">
    <source>
        <dbReference type="EMBL" id="PKZ62669.1"/>
    </source>
</evidence>
<dbReference type="SUPFAM" id="SSF47203">
    <property type="entry name" value="Acyl-CoA dehydrogenase C-terminal domain-like"/>
    <property type="match status" value="1"/>
</dbReference>
<dbReference type="Gene3D" id="1.20.140.10">
    <property type="entry name" value="Butyryl-CoA Dehydrogenase, subunit A, domain 3"/>
    <property type="match status" value="1"/>
</dbReference>
<feature type="domain" description="Acyl-CoA dehydrogenase C-terminal" evidence="2">
    <location>
        <begin position="10"/>
        <end position="58"/>
    </location>
</feature>
<dbReference type="Pfam" id="PF08028">
    <property type="entry name" value="Acyl-CoA_dh_2"/>
    <property type="match status" value="1"/>
</dbReference>
<evidence type="ECO:0000259" key="2">
    <source>
        <dbReference type="Pfam" id="PF08028"/>
    </source>
</evidence>
<dbReference type="Proteomes" id="UP000234662">
    <property type="component" value="Unassembled WGS sequence"/>
</dbReference>
<dbReference type="InterPro" id="IPR036250">
    <property type="entry name" value="AcylCo_DH-like_C"/>
</dbReference>
<organism evidence="3 4">
    <name type="scientific">Gordonia terrae</name>
    <dbReference type="NCBI Taxonomy" id="2055"/>
    <lineage>
        <taxon>Bacteria</taxon>
        <taxon>Bacillati</taxon>
        <taxon>Actinomycetota</taxon>
        <taxon>Actinomycetes</taxon>
        <taxon>Mycobacteriales</taxon>
        <taxon>Gordoniaceae</taxon>
        <taxon>Gordonia</taxon>
    </lineage>
</organism>
<evidence type="ECO:0000256" key="1">
    <source>
        <dbReference type="ARBA" id="ARBA00023002"/>
    </source>
</evidence>
<protein>
    <submittedName>
        <fullName evidence="3">Dibenzothiophene desulfurization protein C</fullName>
    </submittedName>
</protein>
<accession>A0A2I1R0L1</accession>
<dbReference type="EMBL" id="PKJC01000054">
    <property type="protein sequence ID" value="PKZ62669.1"/>
    <property type="molecule type" value="Genomic_DNA"/>
</dbReference>
<keyword evidence="1" id="KW-0560">Oxidoreductase</keyword>
<gene>
    <name evidence="3" type="ORF">CYJ73_25920</name>
</gene>